<evidence type="ECO:0000313" key="8">
    <source>
        <dbReference type="Proteomes" id="UP001498398"/>
    </source>
</evidence>
<accession>A0ABR1J1R5</accession>
<keyword evidence="8" id="KW-1185">Reference proteome</keyword>
<reference evidence="7 8" key="1">
    <citation type="submission" date="2024-01" db="EMBL/GenBank/DDBJ databases">
        <title>A draft genome for the cacao thread blight pathogen Marasmiellus scandens.</title>
        <authorList>
            <person name="Baruah I.K."/>
            <person name="Leung J."/>
            <person name="Bukari Y."/>
            <person name="Amoako-Attah I."/>
            <person name="Meinhardt L.W."/>
            <person name="Bailey B.A."/>
            <person name="Cohen S.P."/>
        </authorList>
    </citation>
    <scope>NUCLEOTIDE SEQUENCE [LARGE SCALE GENOMIC DNA]</scope>
    <source>
        <strain evidence="7 8">GH-19</strain>
    </source>
</reference>
<dbReference type="Pfam" id="PF01494">
    <property type="entry name" value="FAD_binding_3"/>
    <property type="match status" value="1"/>
</dbReference>
<dbReference type="PRINTS" id="PR00420">
    <property type="entry name" value="RNGMNOXGNASE"/>
</dbReference>
<dbReference type="SUPFAM" id="SSF51905">
    <property type="entry name" value="FAD/NAD(P)-binding domain"/>
    <property type="match status" value="1"/>
</dbReference>
<proteinExistence type="inferred from homology"/>
<evidence type="ECO:0000313" key="7">
    <source>
        <dbReference type="EMBL" id="KAK7443754.1"/>
    </source>
</evidence>
<protein>
    <recommendedName>
        <fullName evidence="6">FAD-binding domain-containing protein</fullName>
    </recommendedName>
</protein>
<sequence length="466" mass="52183">MSLNSRLFSSSAACKLDFVVIGGSVGGLTAAYCLQEAGHNVVVLEKNKQDVFMMQNENGLRVPPNMTKLLNKIPGIKHLLVQKGTSNPGYHLYQDETFELVGKMIYEESITSDLGKFAFRLPYSYLWNHLYQICKSRNVSFKFNSEVEKVDLNGGRAKVLCKTGESIEGDILIGADGHNSIVRNFLLLENAQMFKEDEDEDEDDHECSDVNQPEIWTTRRLSIPMGKMKTNPDLQILTQNNWTTLLMGNGYFAMGGQEGAGRYGVSITYLQPPKENYDLDWTTTKNVLSFEDKRLINDDTVLGKLIELPDSCHGSTQKAHNLSAYINSTHQIVVIGDAAPATLMNGAYNAAIAVEDAFSLGYLFSKIASRNHVSLFLNGYSEIRKTRAKFMRANDMGVLYGLSLPPGPQRDARNYAYSHTLGEDDLDDETLSQVWAAHIDQCNYNAIEAVDEWWHSWGSLIEKYHG</sequence>
<evidence type="ECO:0000256" key="4">
    <source>
        <dbReference type="ARBA" id="ARBA00023002"/>
    </source>
</evidence>
<feature type="domain" description="FAD-binding" evidence="6">
    <location>
        <begin position="17"/>
        <end position="186"/>
    </location>
</feature>
<dbReference type="Gene3D" id="3.50.50.60">
    <property type="entry name" value="FAD/NAD(P)-binding domain"/>
    <property type="match status" value="1"/>
</dbReference>
<dbReference type="PANTHER" id="PTHR13789:SF147">
    <property type="entry name" value="PUTATIVE (AFU_ORTHOLOGUE AFUA_2G01950)-RELATED"/>
    <property type="match status" value="1"/>
</dbReference>
<dbReference type="EMBL" id="JBANRG010000053">
    <property type="protein sequence ID" value="KAK7443754.1"/>
    <property type="molecule type" value="Genomic_DNA"/>
</dbReference>
<evidence type="ECO:0000256" key="1">
    <source>
        <dbReference type="ARBA" id="ARBA00007992"/>
    </source>
</evidence>
<dbReference type="InterPro" id="IPR002938">
    <property type="entry name" value="FAD-bd"/>
</dbReference>
<organism evidence="7 8">
    <name type="scientific">Marasmiellus scandens</name>
    <dbReference type="NCBI Taxonomy" id="2682957"/>
    <lineage>
        <taxon>Eukaryota</taxon>
        <taxon>Fungi</taxon>
        <taxon>Dikarya</taxon>
        <taxon>Basidiomycota</taxon>
        <taxon>Agaricomycotina</taxon>
        <taxon>Agaricomycetes</taxon>
        <taxon>Agaricomycetidae</taxon>
        <taxon>Agaricales</taxon>
        <taxon>Marasmiineae</taxon>
        <taxon>Omphalotaceae</taxon>
        <taxon>Marasmiellus</taxon>
    </lineage>
</organism>
<gene>
    <name evidence="7" type="ORF">VKT23_015537</name>
</gene>
<dbReference type="InterPro" id="IPR050493">
    <property type="entry name" value="FAD-dep_Monooxygenase_BioMet"/>
</dbReference>
<keyword evidence="4" id="KW-0560">Oxidoreductase</keyword>
<keyword evidence="2" id="KW-0285">Flavoprotein</keyword>
<keyword evidence="5" id="KW-0503">Monooxygenase</keyword>
<evidence type="ECO:0000256" key="3">
    <source>
        <dbReference type="ARBA" id="ARBA00022827"/>
    </source>
</evidence>
<comment type="caution">
    <text evidence="7">The sequence shown here is derived from an EMBL/GenBank/DDBJ whole genome shotgun (WGS) entry which is preliminary data.</text>
</comment>
<dbReference type="Proteomes" id="UP001498398">
    <property type="component" value="Unassembled WGS sequence"/>
</dbReference>
<dbReference type="PANTHER" id="PTHR13789">
    <property type="entry name" value="MONOOXYGENASE"/>
    <property type="match status" value="1"/>
</dbReference>
<keyword evidence="3" id="KW-0274">FAD</keyword>
<evidence type="ECO:0000259" key="6">
    <source>
        <dbReference type="Pfam" id="PF01494"/>
    </source>
</evidence>
<evidence type="ECO:0000256" key="5">
    <source>
        <dbReference type="ARBA" id="ARBA00023033"/>
    </source>
</evidence>
<comment type="similarity">
    <text evidence="1">Belongs to the paxM FAD-dependent monooxygenase family.</text>
</comment>
<name>A0ABR1J1R5_9AGAR</name>
<dbReference type="InterPro" id="IPR036188">
    <property type="entry name" value="FAD/NAD-bd_sf"/>
</dbReference>
<evidence type="ECO:0000256" key="2">
    <source>
        <dbReference type="ARBA" id="ARBA00022630"/>
    </source>
</evidence>